<organism evidence="1 2">
    <name type="scientific">Pseudomonas graminis</name>
    <dbReference type="NCBI Taxonomy" id="158627"/>
    <lineage>
        <taxon>Bacteria</taxon>
        <taxon>Pseudomonadati</taxon>
        <taxon>Pseudomonadota</taxon>
        <taxon>Gammaproteobacteria</taxon>
        <taxon>Pseudomonadales</taxon>
        <taxon>Pseudomonadaceae</taxon>
        <taxon>Pseudomonas</taxon>
    </lineage>
</organism>
<accession>A0A1I0JPU8</accession>
<dbReference type="AlphaFoldDB" id="A0A1I0JPU8"/>
<reference evidence="1 2" key="1">
    <citation type="submission" date="2016-10" db="EMBL/GenBank/DDBJ databases">
        <authorList>
            <person name="de Groot N.N."/>
        </authorList>
    </citation>
    <scope>NUCLEOTIDE SEQUENCE [LARGE SCALE GENOMIC DNA]</scope>
    <source>
        <strain evidence="1 2">DSM 11363</strain>
    </source>
</reference>
<name>A0A1I0JPU8_9PSED</name>
<protein>
    <submittedName>
        <fullName evidence="1">Uncharacterized protein</fullName>
    </submittedName>
</protein>
<dbReference type="EMBL" id="FOHW01000072">
    <property type="protein sequence ID" value="SEU12645.1"/>
    <property type="molecule type" value="Genomic_DNA"/>
</dbReference>
<gene>
    <name evidence="1" type="ORF">SAMN05216197_1726</name>
</gene>
<evidence type="ECO:0000313" key="2">
    <source>
        <dbReference type="Proteomes" id="UP000182332"/>
    </source>
</evidence>
<feature type="non-terminal residue" evidence="1">
    <location>
        <position position="1"/>
    </location>
</feature>
<evidence type="ECO:0000313" key="1">
    <source>
        <dbReference type="EMBL" id="SEU12645.1"/>
    </source>
</evidence>
<dbReference type="Proteomes" id="UP000182332">
    <property type="component" value="Unassembled WGS sequence"/>
</dbReference>
<sequence>VVTPGAFPAKAGPRMGTRCVSGTGFSREEAGEYTLSFSV</sequence>
<proteinExistence type="predicted"/>